<proteinExistence type="predicted"/>
<dbReference type="Proteomes" id="UP000318199">
    <property type="component" value="Unassembled WGS sequence"/>
</dbReference>
<organism evidence="4 5">
    <name type="scientific">Caenimonas sedimenti</name>
    <dbReference type="NCBI Taxonomy" id="2596921"/>
    <lineage>
        <taxon>Bacteria</taxon>
        <taxon>Pseudomonadati</taxon>
        <taxon>Pseudomonadota</taxon>
        <taxon>Betaproteobacteria</taxon>
        <taxon>Burkholderiales</taxon>
        <taxon>Comamonadaceae</taxon>
        <taxon>Caenimonas</taxon>
    </lineage>
</organism>
<accession>A0A562ZV61</accession>
<dbReference type="AlphaFoldDB" id="A0A562ZV61"/>
<reference evidence="4 5" key="1">
    <citation type="submission" date="2019-07" db="EMBL/GenBank/DDBJ databases">
        <title>Caenimonas sedimenti sp. nov., isolated from activated sludge.</title>
        <authorList>
            <person name="Xu J."/>
        </authorList>
    </citation>
    <scope>NUCLEOTIDE SEQUENCE [LARGE SCALE GENOMIC DNA]</scope>
    <source>
        <strain evidence="4 5">HX-9-20</strain>
    </source>
</reference>
<evidence type="ECO:0000256" key="1">
    <source>
        <dbReference type="SAM" id="Coils"/>
    </source>
</evidence>
<feature type="chain" id="PRO_5021784161" description="DUF4124 domain-containing protein" evidence="3">
    <location>
        <begin position="21"/>
        <end position="165"/>
    </location>
</feature>
<keyword evidence="1" id="KW-0175">Coiled coil</keyword>
<evidence type="ECO:0000313" key="5">
    <source>
        <dbReference type="Proteomes" id="UP000318199"/>
    </source>
</evidence>
<dbReference type="OrthoDB" id="5298561at2"/>
<feature type="coiled-coil region" evidence="1">
    <location>
        <begin position="97"/>
        <end position="160"/>
    </location>
</feature>
<protein>
    <recommendedName>
        <fullName evidence="6">DUF4124 domain-containing protein</fullName>
    </recommendedName>
</protein>
<feature type="compositionally biased region" description="Low complexity" evidence="2">
    <location>
        <begin position="70"/>
        <end position="82"/>
    </location>
</feature>
<dbReference type="RefSeq" id="WP_145891580.1">
    <property type="nucleotide sequence ID" value="NZ_VOBQ01000004.1"/>
</dbReference>
<feature type="compositionally biased region" description="Basic and acidic residues" evidence="2">
    <location>
        <begin position="85"/>
        <end position="95"/>
    </location>
</feature>
<name>A0A562ZV61_9BURK</name>
<evidence type="ECO:0000256" key="3">
    <source>
        <dbReference type="SAM" id="SignalP"/>
    </source>
</evidence>
<dbReference type="EMBL" id="VOBQ01000004">
    <property type="protein sequence ID" value="TWO72054.1"/>
    <property type="molecule type" value="Genomic_DNA"/>
</dbReference>
<evidence type="ECO:0000256" key="2">
    <source>
        <dbReference type="SAM" id="MobiDB-lite"/>
    </source>
</evidence>
<evidence type="ECO:0008006" key="6">
    <source>
        <dbReference type="Google" id="ProtNLM"/>
    </source>
</evidence>
<keyword evidence="3" id="KW-0732">Signal</keyword>
<gene>
    <name evidence="4" type="ORF">FN976_04880</name>
</gene>
<feature type="region of interest" description="Disordered" evidence="2">
    <location>
        <begin position="70"/>
        <end position="95"/>
    </location>
</feature>
<feature type="signal peptide" evidence="3">
    <location>
        <begin position="1"/>
        <end position="20"/>
    </location>
</feature>
<sequence length="165" mass="17947">MKLAYLVPAAALLFAASSFAQKPIWRCNGNAYTNDQAEATAKNCKLVEGGNVTVVTGTRVAPVATTAPPAAAPGVRVAAAPPRIDSTEQRTRDGEARTILEAELKKAEARQEELLKEWNNGEPEKMGPEHRNHQKYLDRVAELKANMTRNESDIAGLKRELGRAK</sequence>
<evidence type="ECO:0000313" key="4">
    <source>
        <dbReference type="EMBL" id="TWO72054.1"/>
    </source>
</evidence>
<keyword evidence="5" id="KW-1185">Reference proteome</keyword>
<comment type="caution">
    <text evidence="4">The sequence shown here is derived from an EMBL/GenBank/DDBJ whole genome shotgun (WGS) entry which is preliminary data.</text>
</comment>